<keyword evidence="3" id="KW-1185">Reference proteome</keyword>
<gene>
    <name evidence="2" type="ORF">FYJ63_10850</name>
</gene>
<organism evidence="2 3">
    <name type="scientific">Mobiluncus porci</name>
    <dbReference type="NCBI Taxonomy" id="2652278"/>
    <lineage>
        <taxon>Bacteria</taxon>
        <taxon>Bacillati</taxon>
        <taxon>Actinomycetota</taxon>
        <taxon>Actinomycetes</taxon>
        <taxon>Actinomycetales</taxon>
        <taxon>Actinomycetaceae</taxon>
        <taxon>Mobiluncus</taxon>
    </lineage>
</organism>
<feature type="transmembrane region" description="Helical" evidence="1">
    <location>
        <begin position="69"/>
        <end position="89"/>
    </location>
</feature>
<comment type="caution">
    <text evidence="2">The sequence shown here is derived from an EMBL/GenBank/DDBJ whole genome shotgun (WGS) entry which is preliminary data.</text>
</comment>
<sequence>MTLLITVLAAVGVTATWYATAPKSQMKLGVLCWLYWGASLMWLVDAISEYLAEGAEYFNPAPQDMLNDAYLGLSVVALGGVIWIAYLLIKDPKQVLARIVVPRDAAALDSEKTPEIAK</sequence>
<accession>A0A7K0K5F7</accession>
<dbReference type="AlphaFoldDB" id="A0A7K0K5F7"/>
<evidence type="ECO:0000313" key="3">
    <source>
        <dbReference type="Proteomes" id="UP000442535"/>
    </source>
</evidence>
<dbReference type="RefSeq" id="WP_154546628.1">
    <property type="nucleotide sequence ID" value="NZ_JAQYQY010000010.1"/>
</dbReference>
<dbReference type="EMBL" id="VUMY01000034">
    <property type="protein sequence ID" value="MST50707.1"/>
    <property type="molecule type" value="Genomic_DNA"/>
</dbReference>
<reference evidence="2 3" key="1">
    <citation type="submission" date="2019-08" db="EMBL/GenBank/DDBJ databases">
        <title>In-depth cultivation of the pig gut microbiome towards novel bacterial diversity and tailored functional studies.</title>
        <authorList>
            <person name="Wylensek D."/>
            <person name="Hitch T.C.A."/>
            <person name="Clavel T."/>
        </authorList>
    </citation>
    <scope>NUCLEOTIDE SEQUENCE [LARGE SCALE GENOMIC DNA]</scope>
    <source>
        <strain evidence="2 3">RF-GAM-744-WT-7</strain>
    </source>
</reference>
<keyword evidence="1" id="KW-1133">Transmembrane helix</keyword>
<dbReference type="Proteomes" id="UP000442535">
    <property type="component" value="Unassembled WGS sequence"/>
</dbReference>
<protein>
    <submittedName>
        <fullName evidence="2">Uncharacterized protein</fullName>
    </submittedName>
</protein>
<evidence type="ECO:0000256" key="1">
    <source>
        <dbReference type="SAM" id="Phobius"/>
    </source>
</evidence>
<evidence type="ECO:0000313" key="2">
    <source>
        <dbReference type="EMBL" id="MST50707.1"/>
    </source>
</evidence>
<name>A0A7K0K5F7_9ACTO</name>
<keyword evidence="1" id="KW-0472">Membrane</keyword>
<proteinExistence type="predicted"/>
<keyword evidence="1" id="KW-0812">Transmembrane</keyword>